<dbReference type="Proteomes" id="UP000284731">
    <property type="component" value="Unassembled WGS sequence"/>
</dbReference>
<gene>
    <name evidence="1" type="ORF">DWX20_01510</name>
</gene>
<dbReference type="Gene3D" id="3.60.40.10">
    <property type="entry name" value="PPM-type phosphatase domain"/>
    <property type="match status" value="1"/>
</dbReference>
<dbReference type="AlphaFoldDB" id="A0A412PHX8"/>
<accession>A0A412PHX8</accession>
<comment type="caution">
    <text evidence="1">The sequence shown here is derived from an EMBL/GenBank/DDBJ whole genome shotgun (WGS) entry which is preliminary data.</text>
</comment>
<dbReference type="RefSeq" id="WP_118764220.1">
    <property type="nucleotide sequence ID" value="NZ_CABJCF010000001.1"/>
</dbReference>
<dbReference type="InterPro" id="IPR036457">
    <property type="entry name" value="PPM-type-like_dom_sf"/>
</dbReference>
<evidence type="ECO:0000313" key="1">
    <source>
        <dbReference type="EMBL" id="RGT57752.1"/>
    </source>
</evidence>
<protein>
    <recommendedName>
        <fullName evidence="3">PPM-type phosphatase domain-containing protein</fullName>
    </recommendedName>
</protein>
<organism evidence="1 2">
    <name type="scientific">Solobacterium moorei</name>
    <dbReference type="NCBI Taxonomy" id="102148"/>
    <lineage>
        <taxon>Bacteria</taxon>
        <taxon>Bacillati</taxon>
        <taxon>Bacillota</taxon>
        <taxon>Erysipelotrichia</taxon>
        <taxon>Erysipelotrichales</taxon>
        <taxon>Erysipelotrichaceae</taxon>
        <taxon>Solobacterium</taxon>
    </lineage>
</organism>
<dbReference type="EMBL" id="QRWX01000001">
    <property type="protein sequence ID" value="RGT57752.1"/>
    <property type="molecule type" value="Genomic_DNA"/>
</dbReference>
<sequence length="246" mass="28158">MIKVYTQEGTKHVNQDVFGWQGNMAWVIDGATPLFGDDFLGGNDVQKSVRKISNALKKFANNQGSLADILYHACKSVEKEYRKTIPGYDLIEKYKLPTFAVVIVRVNDNTVEWYGLGDCEIYMHDTVYRDESFDRINKRNQKEVADKLALHRETRMLLNNEKHPEGYWIGSLDAVGCMHGKQGSVAIENIKNIYLYSDGMSTVLRDKAVMKNGYDIDSLVFEKYIQKNRSLTTDDITILQLRLKGE</sequence>
<dbReference type="SUPFAM" id="SSF81606">
    <property type="entry name" value="PP2C-like"/>
    <property type="match status" value="1"/>
</dbReference>
<name>A0A412PHX8_9FIRM</name>
<reference evidence="1 2" key="1">
    <citation type="submission" date="2018-08" db="EMBL/GenBank/DDBJ databases">
        <title>A genome reference for cultivated species of the human gut microbiota.</title>
        <authorList>
            <person name="Zou Y."/>
            <person name="Xue W."/>
            <person name="Luo G."/>
        </authorList>
    </citation>
    <scope>NUCLEOTIDE SEQUENCE [LARGE SCALE GENOMIC DNA]</scope>
    <source>
        <strain evidence="1 2">AF18-46</strain>
    </source>
</reference>
<proteinExistence type="predicted"/>
<evidence type="ECO:0000313" key="2">
    <source>
        <dbReference type="Proteomes" id="UP000284731"/>
    </source>
</evidence>
<evidence type="ECO:0008006" key="3">
    <source>
        <dbReference type="Google" id="ProtNLM"/>
    </source>
</evidence>